<dbReference type="EMBL" id="VUNQ01000003">
    <property type="protein sequence ID" value="MSU00418.1"/>
    <property type="molecule type" value="Genomic_DNA"/>
</dbReference>
<keyword evidence="1" id="KW-0812">Transmembrane</keyword>
<feature type="domain" description="YfjL-like N-terminal" evidence="3">
    <location>
        <begin position="5"/>
        <end position="93"/>
    </location>
</feature>
<protein>
    <submittedName>
        <fullName evidence="4">Uncharacterized protein</fullName>
    </submittedName>
</protein>
<reference evidence="4 5" key="1">
    <citation type="submission" date="2019-09" db="EMBL/GenBank/DDBJ databases">
        <title>In-depth cultivation of the pig gut microbiome towards novel bacterial diversity and tailored functional studies.</title>
        <authorList>
            <person name="Wylensek D."/>
            <person name="Hitch T.C.A."/>
            <person name="Clavel T."/>
        </authorList>
    </citation>
    <scope>NUCLEOTIDE SEQUENCE [LARGE SCALE GENOMIC DNA]</scope>
    <source>
        <strain evidence="4 5">WCA3-693-APC-4?</strain>
    </source>
</reference>
<keyword evidence="1" id="KW-1133">Transmembrane helix</keyword>
<dbReference type="Pfam" id="PF25425">
    <property type="entry name" value="YfjL_N"/>
    <property type="match status" value="1"/>
</dbReference>
<proteinExistence type="predicted"/>
<gene>
    <name evidence="4" type="ORF">FYJ83_02925</name>
</gene>
<dbReference type="Pfam" id="PF24911">
    <property type="entry name" value="YfjL_C"/>
    <property type="match status" value="1"/>
</dbReference>
<dbReference type="InterPro" id="IPR056905">
    <property type="entry name" value="YfjL_C"/>
</dbReference>
<keyword evidence="1" id="KW-0472">Membrane</keyword>
<feature type="domain" description="YfjL-like C-terminal" evidence="2">
    <location>
        <begin position="155"/>
        <end position="256"/>
    </location>
</feature>
<dbReference type="RefSeq" id="WP_154438844.1">
    <property type="nucleotide sequence ID" value="NZ_JAHLPJ010000001.1"/>
</dbReference>
<evidence type="ECO:0000259" key="2">
    <source>
        <dbReference type="Pfam" id="PF24911"/>
    </source>
</evidence>
<dbReference type="InterPro" id="IPR057359">
    <property type="entry name" value="YfjL_N"/>
</dbReference>
<feature type="transmembrane region" description="Helical" evidence="1">
    <location>
        <begin position="7"/>
        <end position="28"/>
    </location>
</feature>
<accession>A0A6N7XVT7</accession>
<sequence length="273" mass="31608">MKKLMKILAAIVAFAIIVGILWFANGFLGNPVSKILAKNAAKNYIAETYADRDFIIEELNYNFKDMGYYAHVKSPSSVDTYFSVYISMLGKIKRDSYENVLNGWNTYQRIEDEYRQMVNSVFSLPEFPLVSNIDYGTIEIMEKDTTGGFDKANYGIKMSELELDKEYNIKELAKTAGHIVFYAQDDEISFKRASEILLTLKEFLDKADVPFYAIDFILEKPRNEDETPNQDRTTINTANFLYGDIYEEDLEKRLEEEHNALMDYYKEQDAKGK</sequence>
<dbReference type="AlphaFoldDB" id="A0A6N7XVT7"/>
<dbReference type="Proteomes" id="UP000469523">
    <property type="component" value="Unassembled WGS sequence"/>
</dbReference>
<evidence type="ECO:0000256" key="1">
    <source>
        <dbReference type="SAM" id="Phobius"/>
    </source>
</evidence>
<evidence type="ECO:0000313" key="5">
    <source>
        <dbReference type="Proteomes" id="UP000469523"/>
    </source>
</evidence>
<organism evidence="4 5">
    <name type="scientific">Tissierella pigra</name>
    <dbReference type="NCBI Taxonomy" id="2607614"/>
    <lineage>
        <taxon>Bacteria</taxon>
        <taxon>Bacillati</taxon>
        <taxon>Bacillota</taxon>
        <taxon>Tissierellia</taxon>
        <taxon>Tissierellales</taxon>
        <taxon>Tissierellaceae</taxon>
        <taxon>Tissierella</taxon>
    </lineage>
</organism>
<keyword evidence="5" id="KW-1185">Reference proteome</keyword>
<comment type="caution">
    <text evidence="4">The sequence shown here is derived from an EMBL/GenBank/DDBJ whole genome shotgun (WGS) entry which is preliminary data.</text>
</comment>
<name>A0A6N7XVT7_9FIRM</name>
<evidence type="ECO:0000259" key="3">
    <source>
        <dbReference type="Pfam" id="PF25425"/>
    </source>
</evidence>
<evidence type="ECO:0000313" key="4">
    <source>
        <dbReference type="EMBL" id="MSU00418.1"/>
    </source>
</evidence>